<dbReference type="Proteomes" id="UP001276659">
    <property type="component" value="Unassembled WGS sequence"/>
</dbReference>
<name>A0AAD9Z8D0_9LECA</name>
<reference evidence="3" key="1">
    <citation type="submission" date="2022-11" db="EMBL/GenBank/DDBJ databases">
        <title>Chromosomal genome sequence assembly and mating type (MAT) locus characterization of the leprose asexual lichenized fungus Lepraria neglecta (Nyl.) Erichsen.</title>
        <authorList>
            <person name="Allen J.L."/>
            <person name="Pfeffer B."/>
        </authorList>
    </citation>
    <scope>NUCLEOTIDE SEQUENCE</scope>
    <source>
        <strain evidence="3">Allen 5258</strain>
    </source>
</reference>
<gene>
    <name evidence="3" type="ORF">OEA41_006643</name>
</gene>
<accession>A0AAD9Z8D0</accession>
<keyword evidence="4" id="KW-1185">Reference proteome</keyword>
<keyword evidence="2" id="KW-0472">Membrane</keyword>
<evidence type="ECO:0000256" key="1">
    <source>
        <dbReference type="SAM" id="MobiDB-lite"/>
    </source>
</evidence>
<evidence type="ECO:0000256" key="2">
    <source>
        <dbReference type="SAM" id="Phobius"/>
    </source>
</evidence>
<sequence length="472" mass="53697">MSKSNIEQQGLLQPESFDLDDLESAEPLHQNGHARNPGAERSRLRKTLTLAPSWLRPRYVIIALATVAALLLIGVAISRSRGIRVTKDPPYLPPSRPPDSPVKQWAKPEEFKIIGLIFFGRPSVVAILDCYLKKNLVSNGGWLDEVHFVVNTDREEDVKYLDELVTTSELYKKITIPSLGYNEGWGNAVERNFMYIKIDDDIVYFNDEAIPDIVYTKIHHPNSLDVVANLINSPETGWLHYRMGAIHSYLPEMHPSQNPSAESKGPTAWRASALPEYKGDMNFPVKGIHDGKEDDGSTLAIGSPGGPPHQGHRWLPLPDDEKNLWRTPMVKSTYDPDGPDWASWSLGAQAHYSFLQNLEQENLELYHYGHGIDDEREGIWDMAYGRMNINFMAIWGQDVLNNLPFKTRDDELELSVTINKKLRRPLLVNTHAIASHFSFRSQHEMYDTDLLDRYRAYANEKICTEDNQIKTP</sequence>
<comment type="caution">
    <text evidence="3">The sequence shown here is derived from an EMBL/GenBank/DDBJ whole genome shotgun (WGS) entry which is preliminary data.</text>
</comment>
<feature type="transmembrane region" description="Helical" evidence="2">
    <location>
        <begin position="59"/>
        <end position="77"/>
    </location>
</feature>
<protein>
    <submittedName>
        <fullName evidence="3">Uncharacterized protein</fullName>
    </submittedName>
</protein>
<dbReference type="AlphaFoldDB" id="A0AAD9Z8D0"/>
<keyword evidence="2" id="KW-1133">Transmembrane helix</keyword>
<evidence type="ECO:0000313" key="3">
    <source>
        <dbReference type="EMBL" id="KAK3173314.1"/>
    </source>
</evidence>
<dbReference type="EMBL" id="JASNWA010000007">
    <property type="protein sequence ID" value="KAK3173314.1"/>
    <property type="molecule type" value="Genomic_DNA"/>
</dbReference>
<proteinExistence type="predicted"/>
<keyword evidence="2" id="KW-0812">Transmembrane</keyword>
<feature type="region of interest" description="Disordered" evidence="1">
    <location>
        <begin position="292"/>
        <end position="313"/>
    </location>
</feature>
<evidence type="ECO:0000313" key="4">
    <source>
        <dbReference type="Proteomes" id="UP001276659"/>
    </source>
</evidence>
<organism evidence="3 4">
    <name type="scientific">Lepraria neglecta</name>
    <dbReference type="NCBI Taxonomy" id="209136"/>
    <lineage>
        <taxon>Eukaryota</taxon>
        <taxon>Fungi</taxon>
        <taxon>Dikarya</taxon>
        <taxon>Ascomycota</taxon>
        <taxon>Pezizomycotina</taxon>
        <taxon>Lecanoromycetes</taxon>
        <taxon>OSLEUM clade</taxon>
        <taxon>Lecanoromycetidae</taxon>
        <taxon>Lecanorales</taxon>
        <taxon>Lecanorineae</taxon>
        <taxon>Stereocaulaceae</taxon>
        <taxon>Lepraria</taxon>
    </lineage>
</organism>